<evidence type="ECO:0000313" key="1">
    <source>
        <dbReference type="EMBL" id="RKX71137.1"/>
    </source>
</evidence>
<organism evidence="1 2">
    <name type="scientific">candidate division WOR-3 bacterium</name>
    <dbReference type="NCBI Taxonomy" id="2052148"/>
    <lineage>
        <taxon>Bacteria</taxon>
        <taxon>Bacteria division WOR-3</taxon>
    </lineage>
</organism>
<comment type="caution">
    <text evidence="1">The sequence shown here is derived from an EMBL/GenBank/DDBJ whole genome shotgun (WGS) entry which is preliminary data.</text>
</comment>
<dbReference type="AlphaFoldDB" id="A0A660SK73"/>
<sequence>MRGKNFTLIIKPSWQSRGVRLGDLIKGIDRIEGDIIYMNPEDAKSLRLKDGNLILIAELGIKRKVKLDTIPKGFLFSYGEKSGRYRVEVRCMRS</sequence>
<name>A0A660SK73_UNCW3</name>
<evidence type="ECO:0008006" key="3">
    <source>
        <dbReference type="Google" id="ProtNLM"/>
    </source>
</evidence>
<reference evidence="1 2" key="1">
    <citation type="submission" date="2018-06" db="EMBL/GenBank/DDBJ databases">
        <title>Extensive metabolic versatility and redundancy in microbially diverse, dynamic hydrothermal sediments.</title>
        <authorList>
            <person name="Dombrowski N."/>
            <person name="Teske A."/>
            <person name="Baker B.J."/>
        </authorList>
    </citation>
    <scope>NUCLEOTIDE SEQUENCE [LARGE SCALE GENOMIC DNA]</scope>
    <source>
        <strain evidence="1">B36_G15</strain>
    </source>
</reference>
<evidence type="ECO:0000313" key="2">
    <source>
        <dbReference type="Proteomes" id="UP000268469"/>
    </source>
</evidence>
<protein>
    <recommendedName>
        <fullName evidence="3">CDC48 N-terminal subdomain domain-containing protein</fullName>
    </recommendedName>
</protein>
<dbReference type="EMBL" id="QNBE01000016">
    <property type="protein sequence ID" value="RKX71137.1"/>
    <property type="molecule type" value="Genomic_DNA"/>
</dbReference>
<dbReference type="Proteomes" id="UP000268469">
    <property type="component" value="Unassembled WGS sequence"/>
</dbReference>
<proteinExistence type="predicted"/>
<gene>
    <name evidence="1" type="ORF">DRP53_02645</name>
</gene>
<accession>A0A660SK73</accession>